<dbReference type="PROSITE" id="PS50880">
    <property type="entry name" value="TOPRIM"/>
    <property type="match status" value="1"/>
</dbReference>
<dbReference type="OrthoDB" id="9802672at2"/>
<dbReference type="Gene3D" id="3.40.1360.10">
    <property type="match status" value="1"/>
</dbReference>
<dbReference type="Pfam" id="PF21176">
    <property type="entry name" value="RecR_HhH"/>
    <property type="match status" value="1"/>
</dbReference>
<dbReference type="Proteomes" id="UP000265691">
    <property type="component" value="Unassembled WGS sequence"/>
</dbReference>
<comment type="function">
    <text evidence="7">May play a role in DNA repair. It seems to be involved in an RecBC-independent recombinational process of DNA repair. It may act with RecF and RecO.</text>
</comment>
<dbReference type="InterPro" id="IPR015967">
    <property type="entry name" value="Rcmb_RecR_Znf"/>
</dbReference>
<accession>A0A3A1Y660</accession>
<evidence type="ECO:0000256" key="6">
    <source>
        <dbReference type="ARBA" id="ARBA00023204"/>
    </source>
</evidence>
<keyword evidence="5 7" id="KW-0233">DNA recombination</keyword>
<proteinExistence type="inferred from homology"/>
<evidence type="ECO:0000256" key="4">
    <source>
        <dbReference type="ARBA" id="ARBA00022833"/>
    </source>
</evidence>
<keyword evidence="2 7" id="KW-0227">DNA damage</keyword>
<keyword evidence="6 7" id="KW-0234">DNA repair</keyword>
<dbReference type="InterPro" id="IPR006171">
    <property type="entry name" value="TOPRIM_dom"/>
</dbReference>
<evidence type="ECO:0000256" key="1">
    <source>
        <dbReference type="ARBA" id="ARBA00022723"/>
    </source>
</evidence>
<evidence type="ECO:0000256" key="3">
    <source>
        <dbReference type="ARBA" id="ARBA00022771"/>
    </source>
</evidence>
<dbReference type="Gene3D" id="1.10.8.420">
    <property type="entry name" value="RecR Domain 1"/>
    <property type="match status" value="1"/>
</dbReference>
<dbReference type="PANTHER" id="PTHR30446:SF0">
    <property type="entry name" value="RECOMBINATION PROTEIN RECR"/>
    <property type="match status" value="1"/>
</dbReference>
<keyword evidence="1 7" id="KW-0479">Metal-binding</keyword>
<dbReference type="PANTHER" id="PTHR30446">
    <property type="entry name" value="RECOMBINATION PROTEIN RECR"/>
    <property type="match status" value="1"/>
</dbReference>
<evidence type="ECO:0000259" key="8">
    <source>
        <dbReference type="PROSITE" id="PS50880"/>
    </source>
</evidence>
<evidence type="ECO:0000256" key="7">
    <source>
        <dbReference type="HAMAP-Rule" id="MF_00017"/>
    </source>
</evidence>
<feature type="zinc finger region" description="C4-type" evidence="7">
    <location>
        <begin position="58"/>
        <end position="73"/>
    </location>
</feature>
<dbReference type="InterPro" id="IPR023627">
    <property type="entry name" value="Rcmb_RecR"/>
</dbReference>
<evidence type="ECO:0000313" key="10">
    <source>
        <dbReference type="Proteomes" id="UP000265691"/>
    </source>
</evidence>
<evidence type="ECO:0000313" key="9">
    <source>
        <dbReference type="EMBL" id="RIY33742.1"/>
    </source>
</evidence>
<dbReference type="InterPro" id="IPR000093">
    <property type="entry name" value="DNA_Rcmb_RecR"/>
</dbReference>
<keyword evidence="10" id="KW-1185">Reference proteome</keyword>
<dbReference type="HAMAP" id="MF_00017">
    <property type="entry name" value="RecR"/>
    <property type="match status" value="1"/>
</dbReference>
<dbReference type="AlphaFoldDB" id="A0A3A1Y660"/>
<evidence type="ECO:0000256" key="2">
    <source>
        <dbReference type="ARBA" id="ARBA00022763"/>
    </source>
</evidence>
<keyword evidence="3 7" id="KW-0863">Zinc-finger</keyword>
<dbReference type="SUPFAM" id="SSF111304">
    <property type="entry name" value="Recombination protein RecR"/>
    <property type="match status" value="1"/>
</dbReference>
<evidence type="ECO:0000256" key="5">
    <source>
        <dbReference type="ARBA" id="ARBA00023172"/>
    </source>
</evidence>
<dbReference type="GO" id="GO:0006281">
    <property type="term" value="P:DNA repair"/>
    <property type="evidence" value="ECO:0007669"/>
    <property type="project" value="UniProtKB-UniRule"/>
</dbReference>
<comment type="similarity">
    <text evidence="7">Belongs to the RecR family.</text>
</comment>
<reference evidence="9 10" key="1">
    <citation type="submission" date="2017-08" db="EMBL/GenBank/DDBJ databases">
        <title>Reclassification of Bisgaard taxon 37 and 44.</title>
        <authorList>
            <person name="Christensen H."/>
        </authorList>
    </citation>
    <scope>NUCLEOTIDE SEQUENCE [LARGE SCALE GENOMIC DNA]</scope>
    <source>
        <strain evidence="9 10">B96_3</strain>
    </source>
</reference>
<dbReference type="EMBL" id="NRHC01000026">
    <property type="protein sequence ID" value="RIY33742.1"/>
    <property type="molecule type" value="Genomic_DNA"/>
</dbReference>
<dbReference type="NCBIfam" id="TIGR00615">
    <property type="entry name" value="recR"/>
    <property type="match status" value="1"/>
</dbReference>
<organism evidence="9 10">
    <name type="scientific">Psittacicella hinzii</name>
    <dbReference type="NCBI Taxonomy" id="2028575"/>
    <lineage>
        <taxon>Bacteria</taxon>
        <taxon>Pseudomonadati</taxon>
        <taxon>Pseudomonadota</taxon>
        <taxon>Gammaproteobacteria</taxon>
        <taxon>Pasteurellales</taxon>
        <taxon>Psittacicellaceae</taxon>
        <taxon>Psittacicella</taxon>
    </lineage>
</organism>
<gene>
    <name evidence="7 9" type="primary">recR</name>
    <name evidence="9" type="ORF">CKF54_02375</name>
</gene>
<dbReference type="Pfam" id="PF13662">
    <property type="entry name" value="Toprim_4"/>
    <property type="match status" value="1"/>
</dbReference>
<feature type="domain" description="Toprim" evidence="8">
    <location>
        <begin position="82"/>
        <end position="177"/>
    </location>
</feature>
<dbReference type="RefSeq" id="WP_119524689.1">
    <property type="nucleotide sequence ID" value="NZ_NRHC01000026.1"/>
</dbReference>
<comment type="caution">
    <text evidence="9">The sequence shown here is derived from an EMBL/GenBank/DDBJ whole genome shotgun (WGS) entry which is preliminary data.</text>
</comment>
<keyword evidence="4 7" id="KW-0862">Zinc</keyword>
<dbReference type="SMART" id="SM00493">
    <property type="entry name" value="TOPRIM"/>
    <property type="match status" value="1"/>
</dbReference>
<protein>
    <recommendedName>
        <fullName evidence="7">Recombination protein RecR</fullName>
    </recommendedName>
</protein>
<dbReference type="GO" id="GO:0008270">
    <property type="term" value="F:zinc ion binding"/>
    <property type="evidence" value="ECO:0007669"/>
    <property type="project" value="UniProtKB-KW"/>
</dbReference>
<dbReference type="GO" id="GO:0006310">
    <property type="term" value="P:DNA recombination"/>
    <property type="evidence" value="ECO:0007669"/>
    <property type="project" value="UniProtKB-UniRule"/>
</dbReference>
<dbReference type="GO" id="GO:0003677">
    <property type="term" value="F:DNA binding"/>
    <property type="evidence" value="ECO:0007669"/>
    <property type="project" value="UniProtKB-UniRule"/>
</dbReference>
<name>A0A3A1Y660_9GAMM</name>
<sequence length="205" mass="22575">MSTNNTINDLINKFAKLPTVGRKSSTKIVYSLLTSDDRSQIENLANALLNAARNVRHCKCCNTLTDDEYCDICLNPKRIATKKAIIISSPLDIDNIESFSVFDGIYFVLKGLISPLEGIGPEEAGIPLLIKFLKTQQIQEVTLALSTSAEGEATAQLISDLCFKLNIDCYKFATGLPFGVNFSNVDANTVLNSFLNRTKLKFDLN</sequence>
<dbReference type="Pfam" id="PF02132">
    <property type="entry name" value="RecR_ZnF"/>
    <property type="match status" value="1"/>
</dbReference>